<dbReference type="PANTHER" id="PTHR30168:SF0">
    <property type="entry name" value="INNER MEMBRANE PROTEIN"/>
    <property type="match status" value="1"/>
</dbReference>
<dbReference type="AlphaFoldDB" id="A0A8J3JBR6"/>
<feature type="region of interest" description="Disordered" evidence="5">
    <location>
        <begin position="36"/>
        <end position="73"/>
    </location>
</feature>
<reference evidence="6" key="1">
    <citation type="submission" date="2021-01" db="EMBL/GenBank/DDBJ databases">
        <title>Whole genome shotgun sequence of Actinocatenispora rupis NBRC 107355.</title>
        <authorList>
            <person name="Komaki H."/>
            <person name="Tamura T."/>
        </authorList>
    </citation>
    <scope>NUCLEOTIDE SEQUENCE</scope>
    <source>
        <strain evidence="6">NBRC 107355</strain>
    </source>
</reference>
<evidence type="ECO:0000256" key="4">
    <source>
        <dbReference type="ARBA" id="ARBA00023136"/>
    </source>
</evidence>
<evidence type="ECO:0000313" key="7">
    <source>
        <dbReference type="Proteomes" id="UP000612808"/>
    </source>
</evidence>
<organism evidence="6 7">
    <name type="scientific">Actinocatenispora rupis</name>
    <dbReference type="NCBI Taxonomy" id="519421"/>
    <lineage>
        <taxon>Bacteria</taxon>
        <taxon>Bacillati</taxon>
        <taxon>Actinomycetota</taxon>
        <taxon>Actinomycetes</taxon>
        <taxon>Micromonosporales</taxon>
        <taxon>Micromonosporaceae</taxon>
        <taxon>Actinocatenispora</taxon>
    </lineage>
</organism>
<dbReference type="PANTHER" id="PTHR30168">
    <property type="entry name" value="PUTATIVE MEMBRANE PROTEIN YPFJ"/>
    <property type="match status" value="1"/>
</dbReference>
<dbReference type="InterPro" id="IPR007343">
    <property type="entry name" value="Uncharacterised_pept_Zn_put"/>
</dbReference>
<evidence type="ECO:0000256" key="1">
    <source>
        <dbReference type="ARBA" id="ARBA00004167"/>
    </source>
</evidence>
<dbReference type="EMBL" id="BOMB01000043">
    <property type="protein sequence ID" value="GID15466.1"/>
    <property type="molecule type" value="Genomic_DNA"/>
</dbReference>
<keyword evidence="2" id="KW-0812">Transmembrane</keyword>
<keyword evidence="3" id="KW-1133">Transmembrane helix</keyword>
<evidence type="ECO:0000313" key="6">
    <source>
        <dbReference type="EMBL" id="GID15466.1"/>
    </source>
</evidence>
<dbReference type="GO" id="GO:0016020">
    <property type="term" value="C:membrane"/>
    <property type="evidence" value="ECO:0007669"/>
    <property type="project" value="UniProtKB-SubCell"/>
</dbReference>
<evidence type="ECO:0000256" key="5">
    <source>
        <dbReference type="SAM" id="MobiDB-lite"/>
    </source>
</evidence>
<keyword evidence="4" id="KW-0472">Membrane</keyword>
<dbReference type="Pfam" id="PF04228">
    <property type="entry name" value="Zn_peptidase"/>
    <property type="match status" value="1"/>
</dbReference>
<dbReference type="Proteomes" id="UP000612808">
    <property type="component" value="Unassembled WGS sequence"/>
</dbReference>
<proteinExistence type="predicted"/>
<evidence type="ECO:0000256" key="2">
    <source>
        <dbReference type="ARBA" id="ARBA00022692"/>
    </source>
</evidence>
<dbReference type="RefSeq" id="WP_203663799.1">
    <property type="nucleotide sequence ID" value="NZ_BAAAZM010000022.1"/>
</dbReference>
<gene>
    <name evidence="6" type="ORF">Aru02nite_63550</name>
</gene>
<keyword evidence="7" id="KW-1185">Reference proteome</keyword>
<protein>
    <submittedName>
        <fullName evidence="6">Neutral zinc metallopeptidase</fullName>
    </submittedName>
</protein>
<comment type="subcellular location">
    <subcellularLocation>
        <location evidence="1">Membrane</location>
        <topology evidence="1">Single-pass membrane protein</topology>
    </subcellularLocation>
</comment>
<evidence type="ECO:0000256" key="3">
    <source>
        <dbReference type="ARBA" id="ARBA00022989"/>
    </source>
</evidence>
<name>A0A8J3JBR6_9ACTN</name>
<comment type="caution">
    <text evidence="6">The sequence shown here is derived from an EMBL/GenBank/DDBJ whole genome shotgun (WGS) entry which is preliminary data.</text>
</comment>
<accession>A0A8J3JBR6</accession>
<sequence>MPPPDPHPPRTARHPTRAVAVLALLVLLAVAACSNGSGSGDHASPRPSPTASGAPHLAAAPEPSAAPTFPQASTDAGRRELLTDVFHDAQAMWTQIFANSDLTYHDATLTFFTTGVDTGCGPASSDTGPFYCPADRGVYLDLSFFTVLQQKFGVQGGLPPAYVVGHEMGHHVQNLLGTLARVRAAQQAHPSESNALSVRLELQADCYAGVWIHATYARDLVSRSDLDDALHAATVIADDFRQHVTTGKVRPDEWTHGSAAQRRQWLTTGFTSGRPDDCDTFAGTGL</sequence>